<reference evidence="3" key="3">
    <citation type="submission" date="2024-05" db="EMBL/GenBank/DDBJ databases">
        <title>Description of novel Chryseobacterium sp. strain C-2.</title>
        <authorList>
            <person name="Saticioglu I.B."/>
        </authorList>
    </citation>
    <scope>NUCLEOTIDE SEQUENCE</scope>
    <source>
        <strain evidence="3">C-2</strain>
    </source>
</reference>
<accession>A0A9Q3UR21</accession>
<protein>
    <submittedName>
        <fullName evidence="4">DUF3945 domain-containing protein</fullName>
    </submittedName>
</protein>
<evidence type="ECO:0000259" key="2">
    <source>
        <dbReference type="Pfam" id="PF13351"/>
    </source>
</evidence>
<dbReference type="Pfam" id="PF13351">
    <property type="entry name" value="DUF4099"/>
    <property type="match status" value="1"/>
</dbReference>
<keyword evidence="5" id="KW-1185">Reference proteome</keyword>
<dbReference type="EMBL" id="JAJJML010000001">
    <property type="protein sequence ID" value="MCC9033032.1"/>
    <property type="molecule type" value="Genomic_DNA"/>
</dbReference>
<evidence type="ECO:0000313" key="3">
    <source>
        <dbReference type="EMBL" id="MBD3907314.1"/>
    </source>
</evidence>
<evidence type="ECO:0000313" key="4">
    <source>
        <dbReference type="EMBL" id="MCC9033032.1"/>
    </source>
</evidence>
<dbReference type="InterPro" id="IPR025222">
    <property type="entry name" value="DUF3945"/>
</dbReference>
<feature type="domain" description="DUF4099" evidence="2">
    <location>
        <begin position="158"/>
        <end position="238"/>
    </location>
</feature>
<dbReference type="Proteomes" id="UP000603715">
    <property type="component" value="Unassembled WGS sequence"/>
</dbReference>
<dbReference type="Proteomes" id="UP001107960">
    <property type="component" value="Unassembled WGS sequence"/>
</dbReference>
<evidence type="ECO:0000259" key="1">
    <source>
        <dbReference type="Pfam" id="PF13101"/>
    </source>
</evidence>
<evidence type="ECO:0000313" key="6">
    <source>
        <dbReference type="Proteomes" id="UP001107960"/>
    </source>
</evidence>
<dbReference type="AlphaFoldDB" id="A0A9Q3UR21"/>
<reference evidence="5" key="2">
    <citation type="submission" date="2023-07" db="EMBL/GenBank/DDBJ databases">
        <title>Description of novel Chryseobacterium sp. strain C-2.</title>
        <authorList>
            <person name="Saticioglu I.B."/>
        </authorList>
    </citation>
    <scope>NUCLEOTIDE SEQUENCE [LARGE SCALE GENOMIC DNA]</scope>
    <source>
        <strain evidence="5">C-2</strain>
    </source>
</reference>
<evidence type="ECO:0000313" key="5">
    <source>
        <dbReference type="Proteomes" id="UP000603715"/>
    </source>
</evidence>
<reference evidence="4" key="1">
    <citation type="submission" date="2021-11" db="EMBL/GenBank/DDBJ databases">
        <title>Description of novel Chryseobacterium species.</title>
        <authorList>
            <person name="Saticioglu I.B."/>
            <person name="Ay H."/>
            <person name="Altun S."/>
            <person name="Duman M."/>
        </authorList>
    </citation>
    <scope>NUCLEOTIDE SEQUENCE</scope>
    <source>
        <strain evidence="4">C-39</strain>
    </source>
</reference>
<dbReference type="EMBL" id="JACXXP010000068">
    <property type="protein sequence ID" value="MBD3907314.1"/>
    <property type="molecule type" value="Genomic_DNA"/>
</dbReference>
<proteinExistence type="predicted"/>
<dbReference type="InterPro" id="IPR025343">
    <property type="entry name" value="DUF4099"/>
</dbReference>
<dbReference type="Pfam" id="PF13101">
    <property type="entry name" value="DUF3945"/>
    <property type="match status" value="2"/>
</dbReference>
<dbReference type="RefSeq" id="WP_191181658.1">
    <property type="nucleotide sequence ID" value="NZ_JACXXP010000068.1"/>
</dbReference>
<gene>
    <name evidence="3" type="ORF">IEW27_22335</name>
    <name evidence="4" type="ORF">LNP80_02015</name>
</gene>
<feature type="domain" description="DUF3945" evidence="1">
    <location>
        <begin position="379"/>
        <end position="423"/>
    </location>
</feature>
<feature type="domain" description="DUF3945" evidence="1">
    <location>
        <begin position="302"/>
        <end position="352"/>
    </location>
</feature>
<comment type="caution">
    <text evidence="4">The sequence shown here is derived from an EMBL/GenBank/DDBJ whole genome shotgun (WGS) entry which is preliminary data.</text>
</comment>
<organism evidence="4 6">
    <name type="scientific">Chryseobacterium muglaense</name>
    <dbReference type="NCBI Taxonomy" id="2893752"/>
    <lineage>
        <taxon>Bacteria</taxon>
        <taxon>Pseudomonadati</taxon>
        <taxon>Bacteroidota</taxon>
        <taxon>Flavobacteriia</taxon>
        <taxon>Flavobacteriales</taxon>
        <taxon>Weeksellaceae</taxon>
        <taxon>Chryseobacterium group</taxon>
        <taxon>Chryseobacterium</taxon>
    </lineage>
</organism>
<sequence>MNNLNVIGTHTAVSELSTLLVLRHSNNSIGIVQDVNEQGNLIEIVPDQNGVDKMICIDSSADSFMNFYADFYHQLKDPADYSFFKVREYEARETAISLQRYVELSSDNERKDLKEYEVSIETVESFRNKNYIDRESCFVNDGFHNQSSEISVNSTYRFQIEDVPWERLNEIGVDREKLERIGALDSLLKGYKTRMLIPILLNGGNSFRTVDARLQLRLDNSGEVVVCIHQVQDRPDFNQLYFGHQFTKADEINLLKFGNMGRVVELVDERTGELIPSLISMDRLTNELISLRMDFVRIPLVICGVTLSLEQRKILRVGKRLFIENMLSKRGSLFSATVQFNAEKQWVEFLFEKNLKRCKKVLREDFNKEVPVMFRGKYLRQWQMKKLKAGESAYISGLVSDSGKKYQGYIRFDKESGRILFSFKNPMKKSKVLLISGSRR</sequence>
<name>A0A9Q3UR21_9FLAO</name>